<protein>
    <recommendedName>
        <fullName evidence="2">ubiquitinyl hydrolase 1</fullName>
        <ecNumber evidence="2">3.4.19.12</ecNumber>
    </recommendedName>
</protein>
<reference evidence="10 11" key="1">
    <citation type="submission" date="2020-05" db="EMBL/GenBank/DDBJ databases">
        <title>Identification and distribution of gene clusters putatively required for synthesis of sphingolipid metabolism inhibitors in phylogenetically diverse species of the filamentous fungus Fusarium.</title>
        <authorList>
            <person name="Kim H.-S."/>
            <person name="Busman M."/>
            <person name="Brown D.W."/>
            <person name="Divon H."/>
            <person name="Uhlig S."/>
            <person name="Proctor R.H."/>
        </authorList>
    </citation>
    <scope>NUCLEOTIDE SEQUENCE [LARGE SCALE GENOMIC DNA]</scope>
    <source>
        <strain evidence="10 11">NRRL 66243</strain>
    </source>
</reference>
<feature type="domain" description="DUF3638" evidence="7">
    <location>
        <begin position="2032"/>
        <end position="2256"/>
    </location>
</feature>
<dbReference type="Pfam" id="PF20255">
    <property type="entry name" value="DUF6606"/>
    <property type="match status" value="1"/>
</dbReference>
<dbReference type="PANTHER" id="PTHR13367">
    <property type="entry name" value="UBIQUITIN THIOESTERASE"/>
    <property type="match status" value="1"/>
</dbReference>
<dbReference type="RefSeq" id="XP_037211404.1">
    <property type="nucleotide sequence ID" value="XM_037347654.1"/>
</dbReference>
<dbReference type="InterPro" id="IPR051346">
    <property type="entry name" value="OTU_Deubiquitinase"/>
</dbReference>
<keyword evidence="3" id="KW-0645">Protease</keyword>
<name>A0A8H5W7I2_9HYPO</name>
<evidence type="ECO:0000313" key="11">
    <source>
        <dbReference type="Proteomes" id="UP000530670"/>
    </source>
</evidence>
<keyword evidence="6" id="KW-0788">Thiol protease</keyword>
<sequence length="3172" mass="361259">MSTTHEPELLLQAVFHHLVLPSKLPSKNDEGDHGLAYDLGSRLRRALAKFSDHQDQDAWNVIVSSMKATAFLNQGQLISHELLEYLQGIASGKNNIWLALSVTQQNSALLIHRDDIKDTVVFEAFQTDAPVQDVLAAKHCLTWEFPHRSAQVPFRVFNDISFQRNLAQLLAQASNESFDMFAAKASKGGKSIPETRNSTDPALIIDMLMSLLEGLGSGVQVQSVIKKVRDDVVLGSSEIPWRRSSYWLVLRVALRRMLRELLDHKCAGMGQVYYKFIICTMLSDLLKDSAERLHPEMTMQLRSKLCRRMAKLEADSAVSSPSLRRLYNQLFASTSEAFEDVVKYATERVSLQWDDFKARAARRIPSLPRRVAEADLYMRLNNSGEFLTSQMSQQPSHRYRMTSPDVLQLQEGSVLEVGRLADHYISLQDIESTAAKRLTSTSEKSQEVCKLLSKSIMDLLTKVGDTFNIDSIPMSRHLLRLFELWTKMDEAAISICPLLKEYHPLFIPDALDVLCLMTRDEMERLLLVQRYIRNRVASHKKGLGTIFDNPRKGSNFPAKYVSSTAAGRQMLVTGTRIDDASSRARQSTLSELERLTKTYDSLTQSLNDLTCTCTVSPTGKKLPHTCRRCPKFWRRKKLKISVHEDFLPSTETDQSKAQRAAILLELLIPDYLSAYRTATWQLYLLGTTVHSSTKGVPKLVLEDITDIKKFSLEVNKTFTLASRKKSFRQTHYGKLKLPKTPDQVTFRFGAEMFYYDTVSKVWADELPKIPWYQHLLGSWLPQGIVDPYEAPRGVLCKLLYRPSSYEIVASESMGPQSTSGNDFCASQRAVSARGRRWLEILKELAASNFDFSSRAANSFFHRLAMQAGPASLEEGLLREVHWVFNSEEFCHRLKERLEAWMDTMEQNWRQVDRMSSVVIFSLRLYHLCPPAFETQAHELLLRVRSITSNWILQLQHEVRSTFDGDMAGKAATFAFWAALLCRQTFWGCLGHHGFEKTVLKDDPLPFFRSSIALQENLLDSSDKLPTHLHSLFTQDMSASYNMRSIVEKWVKSDISLVEKAIDETWASASAFAKRSYSPWKKLPGKHSWWISSETAPSDSIAPQRVHYHILQGHLLVDQKPLGRLPREIRDNESILELFEGRHLLTRPSGLLDYQILAEMEGHQVHVGIRDGKITIKALFRGSILQFVPRSMLKGPMGWDLPADLVDDCVHWLDLTTGNLEMRRKPRIWRRKLSNWILDIRKRRATRNPGASLVEPNSEIGRKVGSIFQDFEDSKRLTIYQSANGELSVELKRLEIRFHVNQRGLLFCPQLKAEVDPQQDIGTLHGLCSRVTLRDASNPDRRIVLIPIGNIQWQREGIHVAVRISNEGVYAKYTLNPVLGRLDCPPEPLLLYLKAAIHALTSFPLPDDFTGKTGTEESRHCLLSARSQPWAPLAGFPQRMLSVIKSLSPERTLYPPGINLYQKVRWDQHLTSTIQHEDLAPLVALIERRSRDLEAFSMTQPHQDNMSCTASVAHLQIRGRIRRQLYDRVCFESDSTVLSQAAQPGNFIPNGVQKSSVRSCRVYQAIRAVMDSDVGLFRLPKLAPILETWSTFRGIKESLSDIDLAATLGVGAPQLWGSVVQKLREKDPTRTYDKYFSLALFAFDDDVDMAVIIWLVALFKSRRLSRIQSPNHSLFTNFRHFEKPSEDVFLSRVLPELFSGDQSGLVLKGDPKKEAASRITSHIFKMWPNPPMSRQEFELSVKDLNLNVQNLSLKKTWLKFYPELQRLKSNWELSVYLLALESAAEMMLGNQSEAEQSMYQDVWNFEPTRLSTRDPERPREHSAAQVSMIDLLSRHKIHERPDENSQCWLEEQGHSAVGSYNSSLQTQVSELPVVQKPEFHTLRTITQRLVSSPLTSQRAYGEDLLVSLAALARPQQSRKELYSRPHVSSVKGEITRYRQLLRKQQDKIEQLVSQSDEGSTWLSKGQLWPCFSPVAILEQLRNGNRSRVPHVLVNRIVEYGVLTTRLQRYLRIEDAILRRDDRWLEENFDTEGHSNWNPLKYPEWLLLEIDSNMLIRPIQFEVAQAIISPPSMSNSVLQMNMGQGKTSCIMPIAAILLADTTNLCRLVVPRALLLQTAQVMQSRLGGLVGREVCHIPFARRSPTDDQTLDLYQNLHRRTLASGGVMLCLPEHLLSFKLSGLQKLADKEAKKAQKMMNIQAWLESSSRDVLDESDLTLSPKTQLIYPSGIPTMIDGHPQRWQLIEDMLSLVESHVPQLQVKFKDGIHVWRRHGGFPVIHLLRPEVEDHLNALLVDDICYGRLSYVRFKADTSPDAKTNIKLLLSTTQPSASIWKNAIRSLDDEPSSTKTLHLLHGLIPQRLLILCLKKSWNVQYGLHPDRAPIAVPFEAKGIPSQTAEYGHPDTALVLTCLSFYHAGLTKSQLLQSLRFISNSEDPSSYYQRFTSSQHLPGNLQHWHLLEMEDEAQITLLWQHLRFEKHVVNHFMNNFAFPQHAKQFGVKLQASAWDIPLLFESMERQGMTTGFSGTNDNKKILPRTIRQDDLPSLIQTNAEVLVHMLEPRNQRCFQAVDQHGRHLNENGILELLRSNGIKILIDAGAQILEMENHQLAAAWLDVYHEAQGAVYFDKNSRIMVRARFQKTPVPLLASSFADNLDKCVVYIDEAHTRGTDLKLPIYAQGAVTLGINSTKDQITQGKCIQQPVGRMRLTMIAAMRLRQLATTQSIAFVAPPEVYTSVLSLRSDHNPKVASSQPLKSPDIIHWLLEQSCQASDNMMSLHIAQGFDFCRREDALLKFGKSSQNKKTRDRLLQEVQQPEGQTLEQLYGPKEQVLSTGWKAIKSAHLQSFVTELHGLETDLVKHQRRACSSAFDEVEQEREVEFEVHQLREKQNPTHLTALEFPGLDKALLRFCEEPVVKVDGLHFIQALDLIGHTHLGFKYGIKPKGTSSKLLVSKEFSRTVQTSKADASRHLMRPVEWVLWRPDIETALIVIPEEAELLLPILRRIHTPTTFLLTYTSPHTRSLLEVGNLAYYPVPTPKKELVIPSWLSIEIGLMAGRLYLPYDEYTKLRSCLEVDGMAEPSVMKENIHRSRKHTLPNFGAFNPQLLSKFLTEWIPYRSRSSDIMHNPMGYLLQNRDLPTNHPFFTFKPKSAAIETRSLAVYGVATKRADDQDSDDESE</sequence>
<dbReference type="Proteomes" id="UP000530670">
    <property type="component" value="Unassembled WGS sequence"/>
</dbReference>
<evidence type="ECO:0000256" key="4">
    <source>
        <dbReference type="ARBA" id="ARBA00022786"/>
    </source>
</evidence>
<dbReference type="Pfam" id="PF12359">
    <property type="entry name" value="DUF3645"/>
    <property type="match status" value="1"/>
</dbReference>
<dbReference type="InterPro" id="IPR027417">
    <property type="entry name" value="P-loop_NTPase"/>
</dbReference>
<dbReference type="Pfam" id="PF12340">
    <property type="entry name" value="DUF3638"/>
    <property type="match status" value="1"/>
</dbReference>
<feature type="domain" description="DUF6606" evidence="9">
    <location>
        <begin position="14"/>
        <end position="287"/>
    </location>
</feature>
<dbReference type="InterPro" id="IPR022105">
    <property type="entry name" value="DUF3645"/>
</dbReference>
<dbReference type="InterPro" id="IPR046541">
    <property type="entry name" value="DUF6606"/>
</dbReference>
<dbReference type="SUPFAM" id="SSF52540">
    <property type="entry name" value="P-loop containing nucleoside triphosphate hydrolases"/>
    <property type="match status" value="1"/>
</dbReference>
<dbReference type="GO" id="GO:0006508">
    <property type="term" value="P:proteolysis"/>
    <property type="evidence" value="ECO:0007669"/>
    <property type="project" value="UniProtKB-KW"/>
</dbReference>
<evidence type="ECO:0000256" key="1">
    <source>
        <dbReference type="ARBA" id="ARBA00000707"/>
    </source>
</evidence>
<comment type="caution">
    <text evidence="10">The sequence shown here is derived from an EMBL/GenBank/DDBJ whole genome shotgun (WGS) entry which is preliminary data.</text>
</comment>
<dbReference type="OrthoDB" id="3182339at2759"/>
<evidence type="ECO:0000256" key="6">
    <source>
        <dbReference type="ARBA" id="ARBA00022807"/>
    </source>
</evidence>
<dbReference type="InterPro" id="IPR022099">
    <property type="entry name" value="DUF3638"/>
</dbReference>
<evidence type="ECO:0000256" key="5">
    <source>
        <dbReference type="ARBA" id="ARBA00022801"/>
    </source>
</evidence>
<dbReference type="GeneID" id="59299924"/>
<dbReference type="PANTHER" id="PTHR13367:SF33">
    <property type="entry name" value="P-LOOP CONTAINING NUCLEOSIDE TRIPHOSPHATE HYDROLASE PROTEIN"/>
    <property type="match status" value="1"/>
</dbReference>
<gene>
    <name evidence="10" type="ORF">FTJAE_1552</name>
</gene>
<dbReference type="GO" id="GO:0004843">
    <property type="term" value="F:cysteine-type deubiquitinase activity"/>
    <property type="evidence" value="ECO:0007669"/>
    <property type="project" value="UniProtKB-EC"/>
</dbReference>
<feature type="domain" description="DUF3645" evidence="8">
    <location>
        <begin position="2374"/>
        <end position="2406"/>
    </location>
</feature>
<comment type="catalytic activity">
    <reaction evidence="1">
        <text>Thiol-dependent hydrolysis of ester, thioester, amide, peptide and isopeptide bonds formed by the C-terminal Gly of ubiquitin (a 76-residue protein attached to proteins as an intracellular targeting signal).</text>
        <dbReference type="EC" id="3.4.19.12"/>
    </reaction>
</comment>
<keyword evidence="11" id="KW-1185">Reference proteome</keyword>
<evidence type="ECO:0000259" key="7">
    <source>
        <dbReference type="Pfam" id="PF12340"/>
    </source>
</evidence>
<keyword evidence="5" id="KW-0378">Hydrolase</keyword>
<dbReference type="Gene3D" id="3.40.50.300">
    <property type="entry name" value="P-loop containing nucleotide triphosphate hydrolases"/>
    <property type="match status" value="1"/>
</dbReference>
<evidence type="ECO:0000259" key="9">
    <source>
        <dbReference type="Pfam" id="PF20255"/>
    </source>
</evidence>
<keyword evidence="4" id="KW-0833">Ubl conjugation pathway</keyword>
<evidence type="ECO:0000259" key="8">
    <source>
        <dbReference type="Pfam" id="PF12359"/>
    </source>
</evidence>
<evidence type="ECO:0000313" key="10">
    <source>
        <dbReference type="EMBL" id="KAF5647869.1"/>
    </source>
</evidence>
<evidence type="ECO:0000256" key="2">
    <source>
        <dbReference type="ARBA" id="ARBA00012759"/>
    </source>
</evidence>
<accession>A0A8H5W7I2</accession>
<dbReference type="EMBL" id="JAAQRI010000028">
    <property type="protein sequence ID" value="KAF5647869.1"/>
    <property type="molecule type" value="Genomic_DNA"/>
</dbReference>
<dbReference type="EC" id="3.4.19.12" evidence="2"/>
<proteinExistence type="predicted"/>
<organism evidence="10 11">
    <name type="scientific">Fusarium tjaetaba</name>
    <dbReference type="NCBI Taxonomy" id="1567544"/>
    <lineage>
        <taxon>Eukaryota</taxon>
        <taxon>Fungi</taxon>
        <taxon>Dikarya</taxon>
        <taxon>Ascomycota</taxon>
        <taxon>Pezizomycotina</taxon>
        <taxon>Sordariomycetes</taxon>
        <taxon>Hypocreomycetidae</taxon>
        <taxon>Hypocreales</taxon>
        <taxon>Nectriaceae</taxon>
        <taxon>Fusarium</taxon>
        <taxon>Fusarium fujikuroi species complex</taxon>
    </lineage>
</organism>
<evidence type="ECO:0000256" key="3">
    <source>
        <dbReference type="ARBA" id="ARBA00022670"/>
    </source>
</evidence>